<dbReference type="Proteomes" id="UP001194469">
    <property type="component" value="Unassembled WGS sequence"/>
</dbReference>
<keyword evidence="2" id="KW-0645">Protease</keyword>
<comment type="similarity">
    <text evidence="1">Belongs to the peptidase S49 family.</text>
</comment>
<name>A0ABS0J789_9BACT</name>
<gene>
    <name evidence="6" type="primary">sppA</name>
    <name evidence="6" type="ORF">FVW20_15270</name>
</gene>
<dbReference type="RefSeq" id="WP_196610272.1">
    <property type="nucleotide sequence ID" value="NZ_VRYY01000550.1"/>
</dbReference>
<dbReference type="Pfam" id="PF01343">
    <property type="entry name" value="Peptidase_S49"/>
    <property type="match status" value="1"/>
</dbReference>
<dbReference type="SUPFAM" id="SSF52096">
    <property type="entry name" value="ClpP/crotonase"/>
    <property type="match status" value="1"/>
</dbReference>
<dbReference type="CDD" id="cd07023">
    <property type="entry name" value="S49_Sppa_N_C"/>
    <property type="match status" value="1"/>
</dbReference>
<evidence type="ECO:0000313" key="7">
    <source>
        <dbReference type="Proteomes" id="UP001194469"/>
    </source>
</evidence>
<dbReference type="Gene3D" id="3.90.226.10">
    <property type="entry name" value="2-enoyl-CoA Hydratase, Chain A, domain 1"/>
    <property type="match status" value="1"/>
</dbReference>
<dbReference type="InterPro" id="IPR002142">
    <property type="entry name" value="Peptidase_S49"/>
</dbReference>
<dbReference type="NCBIfam" id="TIGR00706">
    <property type="entry name" value="SppA_dom"/>
    <property type="match status" value="1"/>
</dbReference>
<dbReference type="PANTHER" id="PTHR42987">
    <property type="entry name" value="PEPTIDASE S49"/>
    <property type="match status" value="1"/>
</dbReference>
<protein>
    <submittedName>
        <fullName evidence="6">Signal peptide peptidase SppA</fullName>
    </submittedName>
</protein>
<dbReference type="InterPro" id="IPR004635">
    <property type="entry name" value="Pept_S49_SppA"/>
</dbReference>
<keyword evidence="4" id="KW-0720">Serine protease</keyword>
<evidence type="ECO:0000256" key="2">
    <source>
        <dbReference type="ARBA" id="ARBA00022670"/>
    </source>
</evidence>
<sequence length="336" mass="35787">MTTLHSPRRVARVLPALMLLLLALSTLLAGCGARSSFFGGSDPFGEETVFGKGRDKAVLINVNGVIDNRARSGLFRERPGMVQEVVAQLRLAAEDPDVKAVIVGIDSPGGGVTASDVLYHELMRHRERTGQKVVALMLDTAASGGYYTALAADRIVAHPSTVTGSIGVIFLRPEVAGLMGKIGVRAVVTKSGDHKDMGSPFREGTDEERALFRSIIADMNERFQGLVRDRRPTSHGHEAAFADARILTARQALSAGLVDRIGYFEDALAEAASLSGTSDLRVVTYRRDPLPGATEYATATTPAGSGRMALIDLGLPGMDAASRAGFHYLWLPEAGM</sequence>
<comment type="caution">
    <text evidence="6">The sequence shown here is derived from an EMBL/GenBank/DDBJ whole genome shotgun (WGS) entry which is preliminary data.</text>
</comment>
<organism evidence="6 7">
    <name type="scientific">Nitratidesulfovibrio oxamicus</name>
    <dbReference type="NCBI Taxonomy" id="32016"/>
    <lineage>
        <taxon>Bacteria</taxon>
        <taxon>Pseudomonadati</taxon>
        <taxon>Thermodesulfobacteriota</taxon>
        <taxon>Desulfovibrionia</taxon>
        <taxon>Desulfovibrionales</taxon>
        <taxon>Desulfovibrionaceae</taxon>
        <taxon>Nitratidesulfovibrio</taxon>
    </lineage>
</organism>
<keyword evidence="7" id="KW-1185">Reference proteome</keyword>
<evidence type="ECO:0000259" key="5">
    <source>
        <dbReference type="Pfam" id="PF01343"/>
    </source>
</evidence>
<keyword evidence="3" id="KW-0378">Hydrolase</keyword>
<evidence type="ECO:0000256" key="3">
    <source>
        <dbReference type="ARBA" id="ARBA00022801"/>
    </source>
</evidence>
<dbReference type="EMBL" id="VRYY01000550">
    <property type="protein sequence ID" value="MBG3878334.1"/>
    <property type="molecule type" value="Genomic_DNA"/>
</dbReference>
<accession>A0ABS0J789</accession>
<dbReference type="InterPro" id="IPR029045">
    <property type="entry name" value="ClpP/crotonase-like_dom_sf"/>
</dbReference>
<evidence type="ECO:0000256" key="1">
    <source>
        <dbReference type="ARBA" id="ARBA00008683"/>
    </source>
</evidence>
<dbReference type="PANTHER" id="PTHR42987:SF4">
    <property type="entry name" value="PROTEASE SOHB-RELATED"/>
    <property type="match status" value="1"/>
</dbReference>
<feature type="domain" description="Peptidase S49" evidence="5">
    <location>
        <begin position="127"/>
        <end position="275"/>
    </location>
</feature>
<proteinExistence type="inferred from homology"/>
<evidence type="ECO:0000256" key="4">
    <source>
        <dbReference type="ARBA" id="ARBA00022825"/>
    </source>
</evidence>
<reference evidence="6 7" key="1">
    <citation type="submission" date="2019-08" db="EMBL/GenBank/DDBJ databases">
        <authorList>
            <person name="Luo N."/>
        </authorList>
    </citation>
    <scope>NUCLEOTIDE SEQUENCE [LARGE SCALE GENOMIC DNA]</scope>
    <source>
        <strain evidence="6 7">NCIMB 9442</strain>
    </source>
</reference>
<evidence type="ECO:0000313" key="6">
    <source>
        <dbReference type="EMBL" id="MBG3878334.1"/>
    </source>
</evidence>
<dbReference type="InterPro" id="IPR047272">
    <property type="entry name" value="S49_SppA_C"/>
</dbReference>
<dbReference type="Gene3D" id="6.20.330.10">
    <property type="match status" value="1"/>
</dbReference>